<gene>
    <name evidence="2" type="ORF">RFI_22400</name>
</gene>
<dbReference type="EMBL" id="ASPP01019604">
    <property type="protein sequence ID" value="ETO14968.1"/>
    <property type="molecule type" value="Genomic_DNA"/>
</dbReference>
<dbReference type="InterPro" id="IPR011043">
    <property type="entry name" value="Gal_Oxase/kelch_b-propeller"/>
</dbReference>
<protein>
    <submittedName>
        <fullName evidence="2">Uncharacterized protein</fullName>
    </submittedName>
</protein>
<evidence type="ECO:0000256" key="1">
    <source>
        <dbReference type="SAM" id="Coils"/>
    </source>
</evidence>
<dbReference type="AlphaFoldDB" id="X6MLT8"/>
<evidence type="ECO:0000313" key="2">
    <source>
        <dbReference type="EMBL" id="ETO14968.1"/>
    </source>
</evidence>
<feature type="coiled-coil region" evidence="1">
    <location>
        <begin position="530"/>
        <end position="557"/>
    </location>
</feature>
<name>X6MLT8_RETFI</name>
<keyword evidence="1" id="KW-0175">Coiled coil</keyword>
<keyword evidence="3" id="KW-1185">Reference proteome</keyword>
<feature type="non-terminal residue" evidence="2">
    <location>
        <position position="600"/>
    </location>
</feature>
<proteinExistence type="predicted"/>
<sequence length="600" mass="71275">ISHVSTSDDIQVAQIYRSHQGCILHFHPSMRRAIGILSCDVSWISPFKHEREILFARSTIYSNKDEKTYKEEYAWNARVEDEDEYTQMILLTWARYDQSIRQTLEIDAILYRPIDFNIIYAALESCNEKDINKAIALLSEFEEWKLRGNNVQKYKKEMCEFLKRRCCNHNVNLFYMFIEKRSLKRQHAMEKSTLSTVNNGLPFVEKDNNIPFSILPSLPIPLYQSQCVTHNYEILMFGDYCNNECYSYHTIKRKYKRICSYPDNVKLNGHCVIKLMTNNNNNNACDITLLSFGGYPKHTLIMKYISVWSDIDNLQNKYKENHINEWIPFFGDNNEPVSIGRDKDDYLGSRAVISGSNKHLLFISYFPNNISVFNLNTFRYVKHSVLPTNDNDRIRYHCFVSKKPSKKNTNQNIHEMMLFHKNTGLSIEYDENYNIFQFYGVRVCTTMKSFCCYGIIHRYLIAKDQWVKFESILLMPLNCCTATLSRDNKYVHVIGGYDEQETLSTHLKITLRKWTIETKTEIEWIKREEESRYTEEIEKEKKEIEMMNEELSIMERERLDIRKFKRTKEISIITNYWTRSYSVKMGWIDEFNAIIARHIL</sequence>
<dbReference type="Proteomes" id="UP000023152">
    <property type="component" value="Unassembled WGS sequence"/>
</dbReference>
<reference evidence="2 3" key="1">
    <citation type="journal article" date="2013" name="Curr. Biol.">
        <title>The Genome of the Foraminiferan Reticulomyxa filosa.</title>
        <authorList>
            <person name="Glockner G."/>
            <person name="Hulsmann N."/>
            <person name="Schleicher M."/>
            <person name="Noegel A.A."/>
            <person name="Eichinger L."/>
            <person name="Gallinger C."/>
            <person name="Pawlowski J."/>
            <person name="Sierra R."/>
            <person name="Euteneuer U."/>
            <person name="Pillet L."/>
            <person name="Moustafa A."/>
            <person name="Platzer M."/>
            <person name="Groth M."/>
            <person name="Szafranski K."/>
            <person name="Schliwa M."/>
        </authorList>
    </citation>
    <scope>NUCLEOTIDE SEQUENCE [LARGE SCALE GENOMIC DNA]</scope>
</reference>
<organism evidence="2 3">
    <name type="scientific">Reticulomyxa filosa</name>
    <dbReference type="NCBI Taxonomy" id="46433"/>
    <lineage>
        <taxon>Eukaryota</taxon>
        <taxon>Sar</taxon>
        <taxon>Rhizaria</taxon>
        <taxon>Retaria</taxon>
        <taxon>Foraminifera</taxon>
        <taxon>Monothalamids</taxon>
        <taxon>Reticulomyxidae</taxon>
        <taxon>Reticulomyxa</taxon>
    </lineage>
</organism>
<accession>X6MLT8</accession>
<dbReference type="OrthoDB" id="432528at2759"/>
<feature type="non-terminal residue" evidence="2">
    <location>
        <position position="1"/>
    </location>
</feature>
<dbReference type="InterPro" id="IPR015915">
    <property type="entry name" value="Kelch-typ_b-propeller"/>
</dbReference>
<dbReference type="SUPFAM" id="SSF50965">
    <property type="entry name" value="Galactose oxidase, central domain"/>
    <property type="match status" value="1"/>
</dbReference>
<comment type="caution">
    <text evidence="2">The sequence shown here is derived from an EMBL/GenBank/DDBJ whole genome shotgun (WGS) entry which is preliminary data.</text>
</comment>
<evidence type="ECO:0000313" key="3">
    <source>
        <dbReference type="Proteomes" id="UP000023152"/>
    </source>
</evidence>
<dbReference type="Gene3D" id="2.120.10.80">
    <property type="entry name" value="Kelch-type beta propeller"/>
    <property type="match status" value="1"/>
</dbReference>